<keyword evidence="18" id="KW-1185">Reference proteome</keyword>
<feature type="region of interest" description="Disordered" evidence="12">
    <location>
        <begin position="947"/>
        <end position="974"/>
    </location>
</feature>
<protein>
    <recommendedName>
        <fullName evidence="15">Leucine-rich repeat-containing N-terminal plant-type domain-containing protein</fullName>
    </recommendedName>
</protein>
<dbReference type="Pfam" id="PF00560">
    <property type="entry name" value="LRR_1"/>
    <property type="match status" value="8"/>
</dbReference>
<reference evidence="16" key="1">
    <citation type="submission" date="2023-07" db="EMBL/GenBank/DDBJ databases">
        <title>draft genome sequence of fig (Ficus carica).</title>
        <authorList>
            <person name="Takahashi T."/>
            <person name="Nishimura K."/>
        </authorList>
    </citation>
    <scope>NUCLEOTIDE SEQUENCE</scope>
</reference>
<feature type="chain" id="PRO_5041851677" description="Leucine-rich repeat-containing N-terminal plant-type domain-containing protein" evidence="14">
    <location>
        <begin position="25"/>
        <end position="1041"/>
    </location>
</feature>
<evidence type="ECO:0000256" key="4">
    <source>
        <dbReference type="ARBA" id="ARBA00022614"/>
    </source>
</evidence>
<evidence type="ECO:0000256" key="13">
    <source>
        <dbReference type="SAM" id="Phobius"/>
    </source>
</evidence>
<dbReference type="FunFam" id="3.80.10.10:FF:000041">
    <property type="entry name" value="LRR receptor-like serine/threonine-protein kinase ERECTA"/>
    <property type="match status" value="1"/>
</dbReference>
<dbReference type="SUPFAM" id="SSF52058">
    <property type="entry name" value="L domain-like"/>
    <property type="match status" value="1"/>
</dbReference>
<dbReference type="Proteomes" id="UP001187192">
    <property type="component" value="Unassembled WGS sequence"/>
</dbReference>
<evidence type="ECO:0000256" key="7">
    <source>
        <dbReference type="ARBA" id="ARBA00022737"/>
    </source>
</evidence>
<dbReference type="InterPro" id="IPR001611">
    <property type="entry name" value="Leu-rich_rpt"/>
</dbReference>
<evidence type="ECO:0000256" key="9">
    <source>
        <dbReference type="ARBA" id="ARBA00023136"/>
    </source>
</evidence>
<dbReference type="EMBL" id="BTGU01000993">
    <property type="protein sequence ID" value="GMN69993.1"/>
    <property type="molecule type" value="Genomic_DNA"/>
</dbReference>
<dbReference type="PRINTS" id="PR00019">
    <property type="entry name" value="LEURICHRPT"/>
</dbReference>
<dbReference type="InterPro" id="IPR003591">
    <property type="entry name" value="Leu-rich_rpt_typical-subtyp"/>
</dbReference>
<keyword evidence="7" id="KW-0677">Repeat</keyword>
<evidence type="ECO:0000256" key="1">
    <source>
        <dbReference type="ARBA" id="ARBA00004251"/>
    </source>
</evidence>
<proteinExistence type="inferred from homology"/>
<dbReference type="Pfam" id="PF13855">
    <property type="entry name" value="LRR_8"/>
    <property type="match status" value="4"/>
</dbReference>
<evidence type="ECO:0000256" key="11">
    <source>
        <dbReference type="ARBA" id="ARBA00023180"/>
    </source>
</evidence>
<organism evidence="16 18">
    <name type="scientific">Ficus carica</name>
    <name type="common">Common fig</name>
    <dbReference type="NCBI Taxonomy" id="3494"/>
    <lineage>
        <taxon>Eukaryota</taxon>
        <taxon>Viridiplantae</taxon>
        <taxon>Streptophyta</taxon>
        <taxon>Embryophyta</taxon>
        <taxon>Tracheophyta</taxon>
        <taxon>Spermatophyta</taxon>
        <taxon>Magnoliopsida</taxon>
        <taxon>eudicotyledons</taxon>
        <taxon>Gunneridae</taxon>
        <taxon>Pentapetalae</taxon>
        <taxon>rosids</taxon>
        <taxon>fabids</taxon>
        <taxon>Rosales</taxon>
        <taxon>Moraceae</taxon>
        <taxon>Ficeae</taxon>
        <taxon>Ficus</taxon>
    </lineage>
</organism>
<evidence type="ECO:0000259" key="15">
    <source>
        <dbReference type="Pfam" id="PF08263"/>
    </source>
</evidence>
<dbReference type="FunFam" id="3.80.10.10:FF:000383">
    <property type="entry name" value="Leucine-rich repeat receptor protein kinase EMS1"/>
    <property type="match status" value="1"/>
</dbReference>
<evidence type="ECO:0000256" key="8">
    <source>
        <dbReference type="ARBA" id="ARBA00022989"/>
    </source>
</evidence>
<evidence type="ECO:0000313" key="17">
    <source>
        <dbReference type="EMBL" id="GMN69993.1"/>
    </source>
</evidence>
<dbReference type="FunFam" id="3.80.10.10:FF:001347">
    <property type="entry name" value="LRR receptor-like serine/threonine-protein kinase GSO2"/>
    <property type="match status" value="1"/>
</dbReference>
<keyword evidence="11" id="KW-0325">Glycoprotein</keyword>
<keyword evidence="5 13" id="KW-0812">Transmembrane</keyword>
<dbReference type="Gene3D" id="3.80.10.10">
    <property type="entry name" value="Ribonuclease Inhibitor"/>
    <property type="match status" value="6"/>
</dbReference>
<keyword evidence="3" id="KW-1003">Cell membrane</keyword>
<dbReference type="GO" id="GO:0005886">
    <property type="term" value="C:plasma membrane"/>
    <property type="evidence" value="ECO:0007669"/>
    <property type="project" value="UniProtKB-SubCell"/>
</dbReference>
<dbReference type="InterPro" id="IPR013210">
    <property type="entry name" value="LRR_N_plant-typ"/>
</dbReference>
<dbReference type="Pfam" id="PF08263">
    <property type="entry name" value="LRRNT_2"/>
    <property type="match status" value="1"/>
</dbReference>
<keyword evidence="8 13" id="KW-1133">Transmembrane helix</keyword>
<dbReference type="EMBL" id="BTGU01000992">
    <property type="protein sequence ID" value="GMN69990.1"/>
    <property type="molecule type" value="Genomic_DNA"/>
</dbReference>
<keyword evidence="9 13" id="KW-0472">Membrane</keyword>
<dbReference type="InterPro" id="IPR046956">
    <property type="entry name" value="RLP23-like"/>
</dbReference>
<dbReference type="PANTHER" id="PTHR48063">
    <property type="entry name" value="LRR RECEPTOR-LIKE KINASE"/>
    <property type="match status" value="1"/>
</dbReference>
<feature type="domain" description="Leucine-rich repeat-containing N-terminal plant-type" evidence="15">
    <location>
        <begin position="38"/>
        <end position="80"/>
    </location>
</feature>
<keyword evidence="6 14" id="KW-0732">Signal</keyword>
<accession>A0AA88E938</accession>
<evidence type="ECO:0000313" key="16">
    <source>
        <dbReference type="EMBL" id="GMN69990.1"/>
    </source>
</evidence>
<dbReference type="AlphaFoldDB" id="A0AA88E938"/>
<dbReference type="InterPro" id="IPR032675">
    <property type="entry name" value="LRR_dom_sf"/>
</dbReference>
<evidence type="ECO:0000256" key="14">
    <source>
        <dbReference type="SAM" id="SignalP"/>
    </source>
</evidence>
<evidence type="ECO:0000313" key="18">
    <source>
        <dbReference type="Proteomes" id="UP001187192"/>
    </source>
</evidence>
<evidence type="ECO:0000256" key="10">
    <source>
        <dbReference type="ARBA" id="ARBA00023170"/>
    </source>
</evidence>
<evidence type="ECO:0000256" key="6">
    <source>
        <dbReference type="ARBA" id="ARBA00022729"/>
    </source>
</evidence>
<dbReference type="FunFam" id="3.80.10.10:FF:000213">
    <property type="entry name" value="Tyrosine-sulfated glycopeptide receptor 1"/>
    <property type="match status" value="1"/>
</dbReference>
<dbReference type="PANTHER" id="PTHR48063:SF101">
    <property type="entry name" value="LRR RECEPTOR-LIKE SERINE_THREONINE-PROTEIN KINASE FLS2"/>
    <property type="match status" value="1"/>
</dbReference>
<gene>
    <name evidence="16" type="ORF">TIFTF001_039034</name>
    <name evidence="17" type="ORF">TIFTF001_039039</name>
</gene>
<keyword evidence="4" id="KW-0433">Leucine-rich repeat</keyword>
<comment type="subcellular location">
    <subcellularLocation>
        <location evidence="1">Cell membrane</location>
        <topology evidence="1">Single-pass type I membrane protein</topology>
    </subcellularLocation>
</comment>
<feature type="transmembrane region" description="Helical" evidence="13">
    <location>
        <begin position="984"/>
        <end position="1006"/>
    </location>
</feature>
<dbReference type="SUPFAM" id="SSF52047">
    <property type="entry name" value="RNI-like"/>
    <property type="match status" value="2"/>
</dbReference>
<keyword evidence="10" id="KW-0675">Receptor</keyword>
<name>A0AA88E938_FICCA</name>
<evidence type="ECO:0000256" key="5">
    <source>
        <dbReference type="ARBA" id="ARBA00022692"/>
    </source>
</evidence>
<evidence type="ECO:0000256" key="2">
    <source>
        <dbReference type="ARBA" id="ARBA00009592"/>
    </source>
</evidence>
<dbReference type="PROSITE" id="PS51450">
    <property type="entry name" value="LRR"/>
    <property type="match status" value="1"/>
</dbReference>
<sequence length="1041" mass="114794">MITRFSLQLVVFSLFWLRLAQSLAVELEVDEPKIRCIESEKQALLNIKENLQNTGDTDFLSSWGNETEKRECCKWLGIRCASGSSGHVIMLDLSPSTLGISTDNIWWSRPFAGKIDPSLFELRYLTYLDLSFINFNRSHIPSSIGTLIKLRYLNLSGTYLSGEIPPHLANLSSLHVLDLSFAVWETIKSLDWVFNLSSLRVLDLSGSDLSNVYDWSQIVNKLPGLTNLHLASCILPKIVNTPSLSFVNSSASLSVLDLSENYVSASIYPWLFNFSNSLVHLQLSFNLLNGSIPESFSKMTVLTYLDLSFNSLRGSIPECFGNMTTLAHLSLASNKLEGSIPNALGNNFGLSYLDLRGNNIEGSIPEAFGNMTSLSFLNLELNLLEGEIPESLWSICSLQAFYAGGNKLSGRLPNLSQLSSRCAHYALEYLDLSENRIAGSMLDHSLVSSLKELRLSSNQLHGPVPDGIGELTQLETLDISVNSLEGVISEALFSKLSHLYYLDLSHNLNLVLSFPSDWIPPFQLDVIRLGSCHLGSQFPKWLRTQKSFSELDISNSGISDSVPNWFLNLTTRLNSMNLSNNQMTGTIHGTYPSLRSLDLSSNQFEGPVPLFIFKATQSHLSNNKFSSLNSLCDADFGLHLSLLDISYNQLVGELPDCWSRFTELMILVLTNNKLSGKIPSSIGSCPGLLTLYLGYNNFIGSLPLSLKNCTELMVLDVGGNELMGSIPTWLGKSSQILTILSLRSNQFNGSIPSSLCRLEYIQLLDLSSNDVSGNIPNCIGNFTAMKRNAISGRNFPTFDLGTNGTSINLWYNGSSVDGYEAQATLMWKGTLSQYQNTLRLVKSIDLSSNKLTGEIPGEIIELHGLISLNLSRNNLSGQIPAGIGQLNSLDALDLSRNHFSGKIPSSLSEVDRLNTLDLSSNNLSGKIPTSTQLQSFDPATYSGNPELCGPPLPNKCPGDEPTTPTETKHAQSQEDEDSFMSRGFYISMALGFVVGFWGLWGSVLLIKSWRHAYFKFLNHAGDWIFVMVAVHRAKLLRVIKG</sequence>
<feature type="signal peptide" evidence="14">
    <location>
        <begin position="1"/>
        <end position="24"/>
    </location>
</feature>
<evidence type="ECO:0000256" key="3">
    <source>
        <dbReference type="ARBA" id="ARBA00022475"/>
    </source>
</evidence>
<comment type="caution">
    <text evidence="16">The sequence shown here is derived from an EMBL/GenBank/DDBJ whole genome shotgun (WGS) entry which is preliminary data.</text>
</comment>
<evidence type="ECO:0000256" key="12">
    <source>
        <dbReference type="SAM" id="MobiDB-lite"/>
    </source>
</evidence>
<comment type="similarity">
    <text evidence="2">Belongs to the RLP family.</text>
</comment>
<dbReference type="SMART" id="SM00369">
    <property type="entry name" value="LRR_TYP"/>
    <property type="match status" value="7"/>
</dbReference>